<comment type="cofactor">
    <cofactor evidence="1">
        <name>FAD</name>
        <dbReference type="ChEBI" id="CHEBI:57692"/>
    </cofactor>
</comment>
<dbReference type="AlphaFoldDB" id="A0A7C3ZJU5"/>
<dbReference type="InterPro" id="IPR050281">
    <property type="entry name" value="Flavin_monoamine_oxidase"/>
</dbReference>
<dbReference type="InterPro" id="IPR001613">
    <property type="entry name" value="Flavin_amine_oxidase"/>
</dbReference>
<feature type="domain" description="Amine oxidase" evidence="4">
    <location>
        <begin position="16"/>
        <end position="426"/>
    </location>
</feature>
<evidence type="ECO:0000259" key="4">
    <source>
        <dbReference type="Pfam" id="PF01593"/>
    </source>
</evidence>
<protein>
    <submittedName>
        <fullName evidence="5">Monoamine oxidase</fullName>
    </submittedName>
</protein>
<gene>
    <name evidence="5" type="ORF">ENR15_02535</name>
</gene>
<dbReference type="SUPFAM" id="SSF51905">
    <property type="entry name" value="FAD/NAD(P)-binding domain"/>
    <property type="match status" value="1"/>
</dbReference>
<keyword evidence="2" id="KW-0560">Oxidoreductase</keyword>
<dbReference type="SUPFAM" id="SSF54373">
    <property type="entry name" value="FAD-linked reductases, C-terminal domain"/>
    <property type="match status" value="1"/>
</dbReference>
<dbReference type="Gene3D" id="3.90.660.10">
    <property type="match status" value="1"/>
</dbReference>
<accession>A0A7C3ZJU5</accession>
<dbReference type="PANTHER" id="PTHR10742">
    <property type="entry name" value="FLAVIN MONOAMINE OXIDASE"/>
    <property type="match status" value="1"/>
</dbReference>
<evidence type="ECO:0000313" key="5">
    <source>
        <dbReference type="EMBL" id="HGF99560.1"/>
    </source>
</evidence>
<dbReference type="GO" id="GO:0016491">
    <property type="term" value="F:oxidoreductase activity"/>
    <property type="evidence" value="ECO:0007669"/>
    <property type="project" value="UniProtKB-KW"/>
</dbReference>
<name>A0A7C3ZJU5_9CYAN</name>
<dbReference type="PANTHER" id="PTHR10742:SF410">
    <property type="entry name" value="LYSINE-SPECIFIC HISTONE DEMETHYLASE 2"/>
    <property type="match status" value="1"/>
</dbReference>
<dbReference type="EMBL" id="DSPX01000020">
    <property type="protein sequence ID" value="HGF99560.1"/>
    <property type="molecule type" value="Genomic_DNA"/>
</dbReference>
<comment type="caution">
    <text evidence="5">The sequence shown here is derived from an EMBL/GenBank/DDBJ whole genome shotgun (WGS) entry which is preliminary data.</text>
</comment>
<evidence type="ECO:0000256" key="1">
    <source>
        <dbReference type="ARBA" id="ARBA00001974"/>
    </source>
</evidence>
<sequence>MAKLTEKNILIIGAGIAGIAAARKLIKNGFAVKILEGRNRIGGRINTNRSLGLAVDLGAAWIHGITDNPLTSLATEFKINIKETDYENIQVYNSTGKSLSETILDDAYELYDNIIEEVENLADKLDEDISVGEGWRRVIRQQKPSPKMEKILKWYMNYEIELDNGTDLDNLSLWYVDDDEAFDGEDYIFPDGYDQIIQGLAAGLEIELSQKVTEVIWSESGVEVKTATGEQYTADGALLTLPLGVLKSNQVKFSPNLPLGKRHAIENLSMGVYNKVVLKFPEIFWPENRDFLGYVSDKQPDFGLFLNLSRHGGEPVLVALTAGSFAKSLESLSDEELQAKVMEVLRRLYGTNIPEPVQMLRTSWSQDPFSFGSYSYIPVGATTEDRETLAAPVGKRLFFAGEATSTQYPATVHGALLSGLRAAKEIKRRFKS</sequence>
<evidence type="ECO:0000256" key="3">
    <source>
        <dbReference type="PIRSR" id="PIRSR601613-1"/>
    </source>
</evidence>
<proteinExistence type="predicted"/>
<dbReference type="InterPro" id="IPR002937">
    <property type="entry name" value="Amino_oxidase"/>
</dbReference>
<reference evidence="5" key="1">
    <citation type="journal article" date="2020" name="mSystems">
        <title>Genome- and Community-Level Interaction Insights into Carbon Utilization and Element Cycling Functions of Hydrothermarchaeota in Hydrothermal Sediment.</title>
        <authorList>
            <person name="Zhou Z."/>
            <person name="Liu Y."/>
            <person name="Xu W."/>
            <person name="Pan J."/>
            <person name="Luo Z.H."/>
            <person name="Li M."/>
        </authorList>
    </citation>
    <scope>NUCLEOTIDE SEQUENCE [LARGE SCALE GENOMIC DNA]</scope>
    <source>
        <strain evidence="5">SpSt-374</strain>
    </source>
</reference>
<dbReference type="InterPro" id="IPR036188">
    <property type="entry name" value="FAD/NAD-bd_sf"/>
</dbReference>
<dbReference type="Pfam" id="PF01593">
    <property type="entry name" value="Amino_oxidase"/>
    <property type="match status" value="1"/>
</dbReference>
<evidence type="ECO:0000256" key="2">
    <source>
        <dbReference type="ARBA" id="ARBA00023002"/>
    </source>
</evidence>
<dbReference type="Gene3D" id="3.50.50.60">
    <property type="entry name" value="FAD/NAD(P)-binding domain"/>
    <property type="match status" value="1"/>
</dbReference>
<feature type="binding site" evidence="3">
    <location>
        <position position="212"/>
    </location>
    <ligand>
        <name>FAD</name>
        <dbReference type="ChEBI" id="CHEBI:57692"/>
    </ligand>
</feature>
<organism evidence="5">
    <name type="scientific">Planktothricoides sp. SpSt-374</name>
    <dbReference type="NCBI Taxonomy" id="2282167"/>
    <lineage>
        <taxon>Bacteria</taxon>
        <taxon>Bacillati</taxon>
        <taxon>Cyanobacteriota</taxon>
        <taxon>Cyanophyceae</taxon>
        <taxon>Oscillatoriophycideae</taxon>
        <taxon>Oscillatoriales</taxon>
        <taxon>Oscillatoriaceae</taxon>
        <taxon>Planktothricoides</taxon>
    </lineage>
</organism>
<dbReference type="PRINTS" id="PR00757">
    <property type="entry name" value="AMINEOXDASEF"/>
</dbReference>